<dbReference type="CDD" id="cd01089">
    <property type="entry name" value="PA2G4-like"/>
    <property type="match status" value="1"/>
</dbReference>
<comment type="caution">
    <text evidence="30">The sequence shown here is derived from an EMBL/GenBank/DDBJ whole genome shotgun (WGS) entry which is preliminary data.</text>
</comment>
<evidence type="ECO:0000256" key="21">
    <source>
        <dbReference type="ARBA" id="ARBA00023242"/>
    </source>
</evidence>
<dbReference type="GO" id="GO:0005737">
    <property type="term" value="C:cytoplasm"/>
    <property type="evidence" value="ECO:0007669"/>
    <property type="project" value="UniProtKB-SubCell"/>
</dbReference>
<feature type="region of interest" description="Disordered" evidence="28">
    <location>
        <begin position="512"/>
        <end position="573"/>
    </location>
</feature>
<dbReference type="FunFam" id="3.30.1370.210:FF:000003">
    <property type="entry name" value="Zinc finger CCCH domain-containing protein 10"/>
    <property type="match status" value="1"/>
</dbReference>
<keyword evidence="17" id="KW-0007">Acetylation</keyword>
<dbReference type="InterPro" id="IPR036390">
    <property type="entry name" value="WH_DNA-bd_sf"/>
</dbReference>
<feature type="domain" description="C3H1-type" evidence="29">
    <location>
        <begin position="669"/>
        <end position="696"/>
    </location>
</feature>
<feature type="compositionally biased region" description="Pro residues" evidence="28">
    <location>
        <begin position="875"/>
        <end position="894"/>
    </location>
</feature>
<dbReference type="GO" id="GO:0005730">
    <property type="term" value="C:nucleolus"/>
    <property type="evidence" value="ECO:0007669"/>
    <property type="project" value="UniProtKB-SubCell"/>
</dbReference>
<evidence type="ECO:0000256" key="5">
    <source>
        <dbReference type="ARBA" id="ARBA00022490"/>
    </source>
</evidence>
<evidence type="ECO:0000256" key="27">
    <source>
        <dbReference type="SAM" id="Coils"/>
    </source>
</evidence>
<feature type="compositionally biased region" description="Gly residues" evidence="28">
    <location>
        <begin position="703"/>
        <end position="714"/>
    </location>
</feature>
<evidence type="ECO:0000259" key="29">
    <source>
        <dbReference type="PROSITE" id="PS50103"/>
    </source>
</evidence>
<dbReference type="PROSITE" id="PS50103">
    <property type="entry name" value="ZF_C3H1"/>
    <property type="match status" value="3"/>
</dbReference>
<organism evidence="30 31">
    <name type="scientific">Cnephaeus nilssonii</name>
    <name type="common">Northern bat</name>
    <name type="synonym">Eptesicus nilssonii</name>
    <dbReference type="NCBI Taxonomy" id="3371016"/>
    <lineage>
        <taxon>Eukaryota</taxon>
        <taxon>Metazoa</taxon>
        <taxon>Chordata</taxon>
        <taxon>Craniata</taxon>
        <taxon>Vertebrata</taxon>
        <taxon>Euteleostomi</taxon>
        <taxon>Mammalia</taxon>
        <taxon>Eutheria</taxon>
        <taxon>Laurasiatheria</taxon>
        <taxon>Chiroptera</taxon>
        <taxon>Yangochiroptera</taxon>
        <taxon>Vespertilionidae</taxon>
        <taxon>Cnephaeus</taxon>
    </lineage>
</organism>
<dbReference type="InterPro" id="IPR000571">
    <property type="entry name" value="Znf_CCCH"/>
</dbReference>
<keyword evidence="11" id="KW-0677">Repeat</keyword>
<dbReference type="EMBL" id="JAULJE010000007">
    <property type="protein sequence ID" value="KAK1341039.1"/>
    <property type="molecule type" value="Genomic_DNA"/>
</dbReference>
<keyword evidence="6" id="KW-0678">Repressor</keyword>
<feature type="region of interest" description="Disordered" evidence="28">
    <location>
        <begin position="850"/>
        <end position="898"/>
    </location>
</feature>
<evidence type="ECO:0000256" key="17">
    <source>
        <dbReference type="ARBA" id="ARBA00022990"/>
    </source>
</evidence>
<feature type="zinc finger region" description="C3H1-type" evidence="26">
    <location>
        <begin position="608"/>
        <end position="634"/>
    </location>
</feature>
<dbReference type="Proteomes" id="UP001177744">
    <property type="component" value="Unassembled WGS sequence"/>
</dbReference>
<evidence type="ECO:0000313" key="31">
    <source>
        <dbReference type="Proteomes" id="UP001177744"/>
    </source>
</evidence>
<feature type="coiled-coil region" evidence="27">
    <location>
        <begin position="773"/>
        <end position="807"/>
    </location>
</feature>
<evidence type="ECO:0000256" key="19">
    <source>
        <dbReference type="ARBA" id="ARBA00023054"/>
    </source>
</evidence>
<evidence type="ECO:0000256" key="7">
    <source>
        <dbReference type="ARBA" id="ARBA00022499"/>
    </source>
</evidence>
<dbReference type="InterPro" id="IPR000994">
    <property type="entry name" value="Pept_M24"/>
</dbReference>
<evidence type="ECO:0000256" key="16">
    <source>
        <dbReference type="ARBA" id="ARBA00022884"/>
    </source>
</evidence>
<evidence type="ECO:0000256" key="3">
    <source>
        <dbReference type="ARBA" id="ARBA00007319"/>
    </source>
</evidence>
<evidence type="ECO:0000256" key="23">
    <source>
        <dbReference type="ARBA" id="ARBA00053589"/>
    </source>
</evidence>
<evidence type="ECO:0000256" key="26">
    <source>
        <dbReference type="PROSITE-ProRule" id="PRU00723"/>
    </source>
</evidence>
<dbReference type="PANTHER" id="PTHR10804:SF11">
    <property type="entry name" value="PROLIFERATION-ASSOCIATED PROTEIN 2G4"/>
    <property type="match status" value="1"/>
</dbReference>
<name>A0AA40LRI5_CNENI</name>
<dbReference type="PANTHER" id="PTHR10804">
    <property type="entry name" value="PROTEASE FAMILY M24 METHIONYL AMINOPEPTIDASE, AMINOPEPTIDASE P"/>
    <property type="match status" value="1"/>
</dbReference>
<dbReference type="SUPFAM" id="SSF46785">
    <property type="entry name" value="Winged helix' DNA-binding domain"/>
    <property type="match status" value="1"/>
</dbReference>
<keyword evidence="14" id="KW-0832">Ubl conjugation</keyword>
<feature type="zinc finger region" description="C3H1-type" evidence="26">
    <location>
        <begin position="571"/>
        <end position="598"/>
    </location>
</feature>
<accession>A0AA40LRI5</accession>
<keyword evidence="7" id="KW-1017">Isopeptide bond</keyword>
<dbReference type="Gene3D" id="1.10.10.10">
    <property type="entry name" value="Winged helix-like DNA-binding domain superfamily/Winged helix DNA-binding domain"/>
    <property type="match status" value="1"/>
</dbReference>
<dbReference type="Pfam" id="PF14608">
    <property type="entry name" value="zf-CCCH_2"/>
    <property type="match status" value="2"/>
</dbReference>
<feature type="compositionally biased region" description="Polar residues" evidence="28">
    <location>
        <begin position="850"/>
        <end position="866"/>
    </location>
</feature>
<dbReference type="SMART" id="SM00356">
    <property type="entry name" value="ZnF_C3H1"/>
    <property type="match status" value="3"/>
</dbReference>
<evidence type="ECO:0000256" key="2">
    <source>
        <dbReference type="ARBA" id="ARBA00004604"/>
    </source>
</evidence>
<evidence type="ECO:0000256" key="12">
    <source>
        <dbReference type="ARBA" id="ARBA00022771"/>
    </source>
</evidence>
<keyword evidence="8" id="KW-0698">rRNA processing</keyword>
<evidence type="ECO:0000256" key="15">
    <source>
        <dbReference type="ARBA" id="ARBA00022845"/>
    </source>
</evidence>
<feature type="domain" description="C3H1-type" evidence="29">
    <location>
        <begin position="571"/>
        <end position="598"/>
    </location>
</feature>
<feature type="region of interest" description="Disordered" evidence="28">
    <location>
        <begin position="700"/>
        <end position="753"/>
    </location>
</feature>
<dbReference type="GO" id="GO:0006364">
    <property type="term" value="P:rRNA processing"/>
    <property type="evidence" value="ECO:0007669"/>
    <property type="project" value="UniProtKB-KW"/>
</dbReference>
<dbReference type="Gene3D" id="3.90.230.10">
    <property type="entry name" value="Creatinase/methionine aminopeptidase superfamily"/>
    <property type="match status" value="1"/>
</dbReference>
<evidence type="ECO:0000313" key="30">
    <source>
        <dbReference type="EMBL" id="KAK1341039.1"/>
    </source>
</evidence>
<protein>
    <recommendedName>
        <fullName evidence="25">Proliferation-associated protein 2G4</fullName>
    </recommendedName>
    <alternativeName>
        <fullName evidence="24">Zinc finger CCCH domain-containing protein 10</fullName>
    </alternativeName>
</protein>
<dbReference type="GO" id="GO:1990904">
    <property type="term" value="C:ribonucleoprotein complex"/>
    <property type="evidence" value="ECO:0007669"/>
    <property type="project" value="UniProtKB-KW"/>
</dbReference>
<evidence type="ECO:0000256" key="10">
    <source>
        <dbReference type="ARBA" id="ARBA00022723"/>
    </source>
</evidence>
<proteinExistence type="inferred from homology"/>
<dbReference type="GO" id="GO:0003723">
    <property type="term" value="F:RNA binding"/>
    <property type="evidence" value="ECO:0007669"/>
    <property type="project" value="UniProtKB-KW"/>
</dbReference>
<keyword evidence="15" id="KW-0810">Translation regulation</keyword>
<dbReference type="Pfam" id="PF00642">
    <property type="entry name" value="zf-CCCH"/>
    <property type="match status" value="1"/>
</dbReference>
<dbReference type="FunFam" id="3.90.230.10:FF:000008">
    <property type="entry name" value="Proliferation-associated 2G4, b"/>
    <property type="match status" value="1"/>
</dbReference>
<keyword evidence="22" id="KW-0687">Ribonucleoprotein</keyword>
<sequence>MSGEDEQQEQTIAEDLVVTKYKMGGDIANRVLRSLVEASCSGVSVLSLCEKGDAMIMEETGKIFKKEKEMKKGIAFPTSISVNNCVCHFSPLKSDQDYILKEGDLVKIDLGVHVDGFIANVAHTFVVGVAQGTQVTGRKADVIKAAHLCAEAALRLVKPGNQNTQVTEAWNKVAHSFNCTPIEGMLSHQLKQHVIDGEKTIIQNPTDQQKKDHEKAEFEVHEVYAVDVLVSSGEGKAKDAGQRTTIYKRDPSKQYGLKMKTSRAFFSEVERRFDAMPFTLRAFEDEKKARMGVVECAKHELLQPFNVLYEKEGEFVAQFKFTVLLMPNGPMRITSGPFEPDLYKSDKEVQDAELKVSVGWKVVEHMEPVLKVRTKCKPSPGKEVGPPPEFCKSENPEKEKKKKPLRHESQVVAECNVHNKSSPVLAEGKDNVCFVVFMVPLAGDSVSTAGPVTTRCSRMSSYKLPPGKRKGRWVGGSLSKLEDRQAAAATTAAVAEPSSDVAVETHRSPGLHLSYLSGHQGWQEEEESPELGGTRMPDRDSYANGTGSGGGGPGSGSSEEASGTGPGSGGASSDAICRDFLRNVCKRGKRCRYRHPDMSEVSNLGVSKNEFIFCHDFQNKECSRPNCRFIHGSKEDEDGYKKTGELPPRLRQKVAAGLGLSPADLPNGKEEVPICRDFLKGDCQRGAKCKFRHLQRDFEFDTRGGGGTGGGGSTGPVPPGRRHDLYDIFDLPDRGFEDHEPGPKRRRGGCCPPDGPHFESYDYSLAPPRGVECRLLEEENAMLRKRVEELKKQVSNLLATNEVLLEQNAQFRNQAKVMTLSSTAPATEQTLAPTVGTVATFNHGIAQTHTTLSSQALQPRPVSQQELVAPAGAPAAPPTNAAPPAAPPPPPPHLNPEITPLSAALAQTIAQGMAPPPVSMAPVAVSVAPVAPVAVSMAQPLAGITMSHTTTPMVTYPIASQSMRITAMPH</sequence>
<evidence type="ECO:0000256" key="8">
    <source>
        <dbReference type="ARBA" id="ARBA00022552"/>
    </source>
</evidence>
<keyword evidence="31" id="KW-1185">Reference proteome</keyword>
<keyword evidence="18" id="KW-0805">Transcription regulation</keyword>
<dbReference type="FunFam" id="1.10.10.10:FF:000029">
    <property type="entry name" value="Proliferation-associated 2G4, a"/>
    <property type="match status" value="1"/>
</dbReference>
<dbReference type="InterPro" id="IPR036005">
    <property type="entry name" value="Creatinase/aminopeptidase-like"/>
</dbReference>
<dbReference type="Gene3D" id="3.30.1370.210">
    <property type="match status" value="2"/>
</dbReference>
<feature type="region of interest" description="Disordered" evidence="28">
    <location>
        <begin position="377"/>
        <end position="405"/>
    </location>
</feature>
<keyword evidence="21" id="KW-0539">Nucleus</keyword>
<evidence type="ECO:0000256" key="20">
    <source>
        <dbReference type="ARBA" id="ARBA00023163"/>
    </source>
</evidence>
<reference evidence="30" key="1">
    <citation type="submission" date="2023-06" db="EMBL/GenBank/DDBJ databases">
        <title>Reference genome for the Northern bat (Eptesicus nilssonii), a most northern bat species.</title>
        <authorList>
            <person name="Laine V.N."/>
            <person name="Pulliainen A.T."/>
            <person name="Lilley T.M."/>
        </authorList>
    </citation>
    <scope>NUCLEOTIDE SEQUENCE</scope>
    <source>
        <strain evidence="30">BLF_Eptnil</strain>
        <tissue evidence="30">Kidney</tissue>
    </source>
</reference>
<keyword evidence="4" id="KW-0488">Methylation</keyword>
<evidence type="ECO:0000256" key="24">
    <source>
        <dbReference type="ARBA" id="ARBA00067907"/>
    </source>
</evidence>
<feature type="domain" description="C3H1-type" evidence="29">
    <location>
        <begin position="608"/>
        <end position="634"/>
    </location>
</feature>
<comment type="subcellular location">
    <subcellularLocation>
        <location evidence="1">Cytoplasm</location>
    </subcellularLocation>
    <subcellularLocation>
        <location evidence="2">Nucleus</location>
        <location evidence="2">Nucleolus</location>
    </subcellularLocation>
</comment>
<keyword evidence="12 26" id="KW-0863">Zinc-finger</keyword>
<keyword evidence="5" id="KW-0963">Cytoplasm</keyword>
<keyword evidence="20" id="KW-0804">Transcription</keyword>
<evidence type="ECO:0000256" key="6">
    <source>
        <dbReference type="ARBA" id="ARBA00022491"/>
    </source>
</evidence>
<dbReference type="InterPro" id="IPR047113">
    <property type="entry name" value="PA2G4/ARX1"/>
</dbReference>
<dbReference type="PROSITE" id="PS01202">
    <property type="entry name" value="MAP_2"/>
    <property type="match status" value="1"/>
</dbReference>
<keyword evidence="13 26" id="KW-0862">Zinc</keyword>
<keyword evidence="16" id="KW-0694">RNA-binding</keyword>
<evidence type="ECO:0000256" key="1">
    <source>
        <dbReference type="ARBA" id="ARBA00004496"/>
    </source>
</evidence>
<comment type="function">
    <text evidence="23">Specific regulator of miRNA biogenesis. Binds, via the C3H1-type zinc finger domains, to the binding motif 5'-GCAGCGC-3' on microRNA pri-MIR143 and negatively regulates the processing to mature microRNA.</text>
</comment>
<dbReference type="Pfam" id="PF00557">
    <property type="entry name" value="Peptidase_M24"/>
    <property type="match status" value="1"/>
</dbReference>
<dbReference type="SUPFAM" id="SSF55920">
    <property type="entry name" value="Creatinase/aminopeptidase"/>
    <property type="match status" value="1"/>
</dbReference>
<evidence type="ECO:0000256" key="11">
    <source>
        <dbReference type="ARBA" id="ARBA00022737"/>
    </source>
</evidence>
<dbReference type="InterPro" id="IPR004545">
    <property type="entry name" value="PA2G4"/>
</dbReference>
<comment type="similarity">
    <text evidence="3">Belongs to the peptidase M24 family.</text>
</comment>
<gene>
    <name evidence="30" type="ORF">QTO34_017440</name>
</gene>
<evidence type="ECO:0000256" key="9">
    <source>
        <dbReference type="ARBA" id="ARBA00022553"/>
    </source>
</evidence>
<dbReference type="InterPro" id="IPR036388">
    <property type="entry name" value="WH-like_DNA-bd_sf"/>
</dbReference>
<dbReference type="InterPro" id="IPR018349">
    <property type="entry name" value="Pept_M24A_MAP2_BS"/>
</dbReference>
<feature type="compositionally biased region" description="Basic and acidic residues" evidence="28">
    <location>
        <begin position="721"/>
        <end position="743"/>
    </location>
</feature>
<evidence type="ECO:0000256" key="13">
    <source>
        <dbReference type="ARBA" id="ARBA00022833"/>
    </source>
</evidence>
<feature type="compositionally biased region" description="Gly residues" evidence="28">
    <location>
        <begin position="546"/>
        <end position="555"/>
    </location>
</feature>
<evidence type="ECO:0000256" key="28">
    <source>
        <dbReference type="SAM" id="MobiDB-lite"/>
    </source>
</evidence>
<dbReference type="NCBIfam" id="TIGR00495">
    <property type="entry name" value="crvDNA_42K"/>
    <property type="match status" value="1"/>
</dbReference>
<evidence type="ECO:0000256" key="22">
    <source>
        <dbReference type="ARBA" id="ARBA00023274"/>
    </source>
</evidence>
<dbReference type="FunFam" id="3.90.230.10:FF:000031">
    <property type="entry name" value="Proliferation-associated 2G4-like protein"/>
    <property type="match status" value="1"/>
</dbReference>
<keyword evidence="19 27" id="KW-0175">Coiled coil</keyword>
<keyword evidence="9" id="KW-0597">Phosphoprotein</keyword>
<evidence type="ECO:0000256" key="25">
    <source>
        <dbReference type="ARBA" id="ARBA00072789"/>
    </source>
</evidence>
<feature type="zinc finger region" description="C3H1-type" evidence="26">
    <location>
        <begin position="669"/>
        <end position="696"/>
    </location>
</feature>
<dbReference type="GO" id="GO:0008270">
    <property type="term" value="F:zinc ion binding"/>
    <property type="evidence" value="ECO:0007669"/>
    <property type="project" value="UniProtKB-KW"/>
</dbReference>
<evidence type="ECO:0000256" key="14">
    <source>
        <dbReference type="ARBA" id="ARBA00022843"/>
    </source>
</evidence>
<evidence type="ECO:0000256" key="4">
    <source>
        <dbReference type="ARBA" id="ARBA00022481"/>
    </source>
</evidence>
<dbReference type="GO" id="GO:0006417">
    <property type="term" value="P:regulation of translation"/>
    <property type="evidence" value="ECO:0007669"/>
    <property type="project" value="UniProtKB-KW"/>
</dbReference>
<keyword evidence="10 26" id="KW-0479">Metal-binding</keyword>
<evidence type="ECO:0000256" key="18">
    <source>
        <dbReference type="ARBA" id="ARBA00023015"/>
    </source>
</evidence>
<dbReference type="AlphaFoldDB" id="A0AA40LRI5"/>